<evidence type="ECO:0000259" key="5">
    <source>
        <dbReference type="Pfam" id="PF12945"/>
    </source>
</evidence>
<dbReference type="Pfam" id="PF07238">
    <property type="entry name" value="PilZ"/>
    <property type="match status" value="1"/>
</dbReference>
<dbReference type="RefSeq" id="WP_054455830.1">
    <property type="nucleotide sequence ID" value="NZ_LHPH01000029.1"/>
</dbReference>
<reference evidence="6 7" key="1">
    <citation type="submission" date="2015-08" db="EMBL/GenBank/DDBJ databases">
        <title>Draft Genome Sequence of Pseudoalteromonas porphyrae UCD-SED14.</title>
        <authorList>
            <person name="Coil D.A."/>
            <person name="Jospin G."/>
            <person name="Lee R.D."/>
            <person name="Eisen J.A."/>
        </authorList>
    </citation>
    <scope>NUCLEOTIDE SEQUENCE [LARGE SCALE GENOMIC DNA]</scope>
    <source>
        <strain evidence="6 7">UCD-SED14</strain>
    </source>
</reference>
<dbReference type="Proteomes" id="UP000037848">
    <property type="component" value="Unassembled WGS sequence"/>
</dbReference>
<evidence type="ECO:0000256" key="2">
    <source>
        <dbReference type="ARBA" id="ARBA00022741"/>
    </source>
</evidence>
<feature type="domain" description="Type III secretion system flagellar brake protein YcgR PilZN" evidence="5">
    <location>
        <begin position="19"/>
        <end position="107"/>
    </location>
</feature>
<dbReference type="Gene3D" id="2.30.110.10">
    <property type="entry name" value="Electron Transport, Fmn-binding Protein, Chain A"/>
    <property type="match status" value="1"/>
</dbReference>
<dbReference type="STRING" id="187330.AMS58_18930"/>
<evidence type="ECO:0000256" key="3">
    <source>
        <dbReference type="ARBA" id="ARBA00023143"/>
    </source>
</evidence>
<dbReference type="EMBL" id="LHPH01000029">
    <property type="protein sequence ID" value="KPH57005.1"/>
    <property type="molecule type" value="Genomic_DNA"/>
</dbReference>
<dbReference type="InterPro" id="IPR009926">
    <property type="entry name" value="T3SS_YcgR_PilZN"/>
</dbReference>
<evidence type="ECO:0000256" key="1">
    <source>
        <dbReference type="ARBA" id="ARBA00022636"/>
    </source>
</evidence>
<keyword evidence="1" id="KW-0973">c-di-GMP</keyword>
<keyword evidence="3" id="KW-0975">Bacterial flagellum</keyword>
<dbReference type="Gene3D" id="2.40.10.220">
    <property type="entry name" value="predicted glycosyltransferase like domains"/>
    <property type="match status" value="1"/>
</dbReference>
<keyword evidence="7" id="KW-1185">Reference proteome</keyword>
<dbReference type="GO" id="GO:0035438">
    <property type="term" value="F:cyclic-di-GMP binding"/>
    <property type="evidence" value="ECO:0007669"/>
    <property type="project" value="InterPro"/>
</dbReference>
<dbReference type="Pfam" id="PF12945">
    <property type="entry name" value="PilZNR"/>
    <property type="match status" value="1"/>
</dbReference>
<dbReference type="PATRIC" id="fig|187330.3.peg.2437"/>
<organism evidence="6 7">
    <name type="scientific">Pseudoalteromonas porphyrae</name>
    <dbReference type="NCBI Taxonomy" id="187330"/>
    <lineage>
        <taxon>Bacteria</taxon>
        <taxon>Pseudomonadati</taxon>
        <taxon>Pseudomonadota</taxon>
        <taxon>Gammaproteobacteria</taxon>
        <taxon>Alteromonadales</taxon>
        <taxon>Pseudoalteromonadaceae</taxon>
        <taxon>Pseudoalteromonas</taxon>
    </lineage>
</organism>
<feature type="domain" description="PilZ" evidence="4">
    <location>
        <begin position="116"/>
        <end position="208"/>
    </location>
</feature>
<evidence type="ECO:0000313" key="6">
    <source>
        <dbReference type="EMBL" id="KPH57005.1"/>
    </source>
</evidence>
<keyword evidence="2" id="KW-0547">Nucleotide-binding</keyword>
<dbReference type="OrthoDB" id="5761885at2"/>
<sequence length="228" mass="25385">MPKTKQQLNLENLAHITAGSIVDVEVLTPTTSKRIKTEFVGFLNDRFVILNYPSPKRLSNAGEYLKDGVVVIVRAVLESGGGQVIAFRQQILSVSSHPARLIYLNFPTQVQLFRLRSQTRIPTLLPATIKLSDERELHGVIKDISVTGVMFDVKGKDDLTKLKNTQCNIVLDKNNKGVTEFSGQICSIKTHATGSQFGIQLTASEEEMKSFMKDHFIDLSVLERVDLS</sequence>
<evidence type="ECO:0000259" key="4">
    <source>
        <dbReference type="Pfam" id="PF07238"/>
    </source>
</evidence>
<evidence type="ECO:0000313" key="7">
    <source>
        <dbReference type="Proteomes" id="UP000037848"/>
    </source>
</evidence>
<evidence type="ECO:0008006" key="8">
    <source>
        <dbReference type="Google" id="ProtNLM"/>
    </source>
</evidence>
<name>A0A0N1EK02_9GAMM</name>
<protein>
    <recommendedName>
        <fullName evidence="8">Flagellar brake protein</fullName>
    </recommendedName>
</protein>
<dbReference type="SUPFAM" id="SSF141371">
    <property type="entry name" value="PilZ domain-like"/>
    <property type="match status" value="2"/>
</dbReference>
<dbReference type="AlphaFoldDB" id="A0A0N1EK02"/>
<proteinExistence type="predicted"/>
<comment type="caution">
    <text evidence="6">The sequence shown here is derived from an EMBL/GenBank/DDBJ whole genome shotgun (WGS) entry which is preliminary data.</text>
</comment>
<dbReference type="InterPro" id="IPR009875">
    <property type="entry name" value="PilZ_domain"/>
</dbReference>
<gene>
    <name evidence="6" type="ORF">ADS77_18905</name>
</gene>
<dbReference type="InterPro" id="IPR012349">
    <property type="entry name" value="Split_barrel_FMN-bd"/>
</dbReference>
<accession>A0A0N1EK02</accession>